<dbReference type="EMBL" id="KZ305031">
    <property type="protein sequence ID" value="PIA47782.1"/>
    <property type="molecule type" value="Genomic_DNA"/>
</dbReference>
<feature type="region of interest" description="Disordered" evidence="2">
    <location>
        <begin position="358"/>
        <end position="390"/>
    </location>
</feature>
<evidence type="ECO:0000256" key="1">
    <source>
        <dbReference type="ARBA" id="ARBA00007843"/>
    </source>
</evidence>
<keyword evidence="5" id="KW-1185">Reference proteome</keyword>
<name>A0A2G5DWA9_AQUCA</name>
<reference evidence="4 5" key="1">
    <citation type="submission" date="2017-09" db="EMBL/GenBank/DDBJ databases">
        <title>WGS assembly of Aquilegia coerulea Goldsmith.</title>
        <authorList>
            <person name="Hodges S."/>
            <person name="Kramer E."/>
            <person name="Nordborg M."/>
            <person name="Tomkins J."/>
            <person name="Borevitz J."/>
            <person name="Derieg N."/>
            <person name="Yan J."/>
            <person name="Mihaltcheva S."/>
            <person name="Hayes R.D."/>
            <person name="Rokhsar D."/>
        </authorList>
    </citation>
    <scope>NUCLEOTIDE SEQUENCE [LARGE SCALE GENOMIC DNA]</scope>
    <source>
        <strain evidence="5">cv. Goldsmith</strain>
    </source>
</reference>
<evidence type="ECO:0000259" key="3">
    <source>
        <dbReference type="PROSITE" id="PS50213"/>
    </source>
</evidence>
<dbReference type="PANTHER" id="PTHR33985:SF15">
    <property type="entry name" value="FASCICLIN-LIKE ARABINOGALACTAN PROTEIN 19"/>
    <property type="match status" value="1"/>
</dbReference>
<dbReference type="Pfam" id="PF02469">
    <property type="entry name" value="Fasciclin"/>
    <property type="match status" value="1"/>
</dbReference>
<dbReference type="SMART" id="SM00554">
    <property type="entry name" value="FAS1"/>
    <property type="match status" value="1"/>
</dbReference>
<comment type="similarity">
    <text evidence="1">Belongs to the fasciclin-like AGP family.</text>
</comment>
<accession>A0A2G5DWA9</accession>
<feature type="compositionally biased region" description="Polar residues" evidence="2">
    <location>
        <begin position="230"/>
        <end position="243"/>
    </location>
</feature>
<proteinExistence type="inferred from homology"/>
<dbReference type="InParanoid" id="A0A2G5DWA9"/>
<evidence type="ECO:0000313" key="4">
    <source>
        <dbReference type="EMBL" id="PIA47782.1"/>
    </source>
</evidence>
<dbReference type="SUPFAM" id="SSF82153">
    <property type="entry name" value="FAS1 domain"/>
    <property type="match status" value="1"/>
</dbReference>
<dbReference type="OrthoDB" id="1937685at2759"/>
<evidence type="ECO:0000313" key="5">
    <source>
        <dbReference type="Proteomes" id="UP000230069"/>
    </source>
</evidence>
<organism evidence="4 5">
    <name type="scientific">Aquilegia coerulea</name>
    <name type="common">Rocky mountain columbine</name>
    <dbReference type="NCBI Taxonomy" id="218851"/>
    <lineage>
        <taxon>Eukaryota</taxon>
        <taxon>Viridiplantae</taxon>
        <taxon>Streptophyta</taxon>
        <taxon>Embryophyta</taxon>
        <taxon>Tracheophyta</taxon>
        <taxon>Spermatophyta</taxon>
        <taxon>Magnoliopsida</taxon>
        <taxon>Ranunculales</taxon>
        <taxon>Ranunculaceae</taxon>
        <taxon>Thalictroideae</taxon>
        <taxon>Aquilegia</taxon>
    </lineage>
</organism>
<dbReference type="STRING" id="218851.A0A2G5DWA9"/>
<dbReference type="AlphaFoldDB" id="A0A2G5DWA9"/>
<dbReference type="PANTHER" id="PTHR33985">
    <property type="entry name" value="OS02G0491300 PROTEIN-RELATED"/>
    <property type="match status" value="1"/>
</dbReference>
<dbReference type="InterPro" id="IPR036378">
    <property type="entry name" value="FAS1_dom_sf"/>
</dbReference>
<feature type="compositionally biased region" description="Acidic residues" evidence="2">
    <location>
        <begin position="253"/>
        <end position="264"/>
    </location>
</feature>
<feature type="domain" description="FAS1" evidence="3">
    <location>
        <begin position="35"/>
        <end position="168"/>
    </location>
</feature>
<feature type="region of interest" description="Disordered" evidence="2">
    <location>
        <begin position="178"/>
        <end position="267"/>
    </location>
</feature>
<evidence type="ECO:0000256" key="2">
    <source>
        <dbReference type="SAM" id="MobiDB-lite"/>
    </source>
</evidence>
<dbReference type="Gene3D" id="2.30.180.10">
    <property type="entry name" value="FAS1 domain"/>
    <property type="match status" value="1"/>
</dbReference>
<feature type="compositionally biased region" description="Low complexity" evidence="2">
    <location>
        <begin position="193"/>
        <end position="209"/>
    </location>
</feature>
<dbReference type="InterPro" id="IPR000782">
    <property type="entry name" value="FAS1_domain"/>
</dbReference>
<dbReference type="PROSITE" id="PS50213">
    <property type="entry name" value="FAS1"/>
    <property type="match status" value="1"/>
</dbReference>
<protein>
    <recommendedName>
        <fullName evidence="3">FAS1 domain-containing protein</fullName>
    </recommendedName>
</protein>
<gene>
    <name evidence="4" type="ORF">AQUCO_01400406v1</name>
</gene>
<dbReference type="InterPro" id="IPR052806">
    <property type="entry name" value="Fasciclin-like_AGP"/>
</dbReference>
<dbReference type="Proteomes" id="UP000230069">
    <property type="component" value="Unassembled WGS sequence"/>
</dbReference>
<sequence length="390" mass="42240">MAVSLLLPSSFKFITFSVIFLITFFNGVNGIPERELEAVLSVLGSKGYNLFGNAITTSDIRYEVLAGNSYTFFAPTDRALFALDMTAPASLYVSSLRYHVVLRRLSVSDLRSLRSGTTLQTLLPKQEVTINKESLPESDVITVDGVGVVVPGMYFGHNIAVHGLDGILDFRSKNRSRKIPPINRTNLSPASEPSPVTISPSSNSPSLSPEIVPPNLNSPVIVQPEYEDQASPSDSPLSYNSFPLNDPSRETDSSLDEFPPESPDDFLVPPGVLPPYLNSPDIMSPEYGNQASLSTPPMSYSSLSPVEMSMLRSPVPGPVNDLDSYLDSDLGGDYRIMQPELRVTEQCDKESMAKCGMTKGKSAMSDVGNPAKAPQFTWPSGGPTVHGKEL</sequence>